<dbReference type="GeneID" id="92042688"/>
<evidence type="ECO:0000256" key="5">
    <source>
        <dbReference type="ARBA" id="ARBA00023002"/>
    </source>
</evidence>
<protein>
    <submittedName>
        <fullName evidence="8">Cytochrome P450</fullName>
    </submittedName>
</protein>
<keyword evidence="9" id="KW-1185">Reference proteome</keyword>
<evidence type="ECO:0000256" key="6">
    <source>
        <dbReference type="ARBA" id="ARBA00023004"/>
    </source>
</evidence>
<evidence type="ECO:0000313" key="8">
    <source>
        <dbReference type="EMBL" id="KAK8090352.1"/>
    </source>
</evidence>
<keyword evidence="7" id="KW-0503">Monooxygenase</keyword>
<evidence type="ECO:0000256" key="4">
    <source>
        <dbReference type="ARBA" id="ARBA00022723"/>
    </source>
</evidence>
<evidence type="ECO:0000256" key="2">
    <source>
        <dbReference type="ARBA" id="ARBA00010617"/>
    </source>
</evidence>
<evidence type="ECO:0000256" key="1">
    <source>
        <dbReference type="ARBA" id="ARBA00001971"/>
    </source>
</evidence>
<dbReference type="PANTHER" id="PTHR24305">
    <property type="entry name" value="CYTOCHROME P450"/>
    <property type="match status" value="1"/>
</dbReference>
<organism evidence="8 9">
    <name type="scientific">Apiospora hydei</name>
    <dbReference type="NCBI Taxonomy" id="1337664"/>
    <lineage>
        <taxon>Eukaryota</taxon>
        <taxon>Fungi</taxon>
        <taxon>Dikarya</taxon>
        <taxon>Ascomycota</taxon>
        <taxon>Pezizomycotina</taxon>
        <taxon>Sordariomycetes</taxon>
        <taxon>Xylariomycetidae</taxon>
        <taxon>Amphisphaeriales</taxon>
        <taxon>Apiosporaceae</taxon>
        <taxon>Apiospora</taxon>
    </lineage>
</organism>
<keyword evidence="4" id="KW-0479">Metal-binding</keyword>
<dbReference type="SUPFAM" id="SSF48264">
    <property type="entry name" value="Cytochrome P450"/>
    <property type="match status" value="1"/>
</dbReference>
<dbReference type="RefSeq" id="XP_066673246.1">
    <property type="nucleotide sequence ID" value="XM_066809628.1"/>
</dbReference>
<evidence type="ECO:0000313" key="9">
    <source>
        <dbReference type="Proteomes" id="UP001433268"/>
    </source>
</evidence>
<comment type="cofactor">
    <cofactor evidence="1">
        <name>heme</name>
        <dbReference type="ChEBI" id="CHEBI:30413"/>
    </cofactor>
</comment>
<dbReference type="EMBL" id="JAQQWN010000004">
    <property type="protein sequence ID" value="KAK8090352.1"/>
    <property type="molecule type" value="Genomic_DNA"/>
</dbReference>
<evidence type="ECO:0000256" key="7">
    <source>
        <dbReference type="ARBA" id="ARBA00023033"/>
    </source>
</evidence>
<gene>
    <name evidence="8" type="ORF">PG997_005313</name>
</gene>
<comment type="caution">
    <text evidence="8">The sequence shown here is derived from an EMBL/GenBank/DDBJ whole genome shotgun (WGS) entry which is preliminary data.</text>
</comment>
<dbReference type="InterPro" id="IPR036396">
    <property type="entry name" value="Cyt_P450_sf"/>
</dbReference>
<dbReference type="PANTHER" id="PTHR24305:SF157">
    <property type="entry name" value="N-ACETYLTRYPTOPHAN 6-HYDROXYLASE IVOC-RELATED"/>
    <property type="match status" value="1"/>
</dbReference>
<evidence type="ECO:0000256" key="3">
    <source>
        <dbReference type="ARBA" id="ARBA00022617"/>
    </source>
</evidence>
<comment type="similarity">
    <text evidence="2">Belongs to the cytochrome P450 family.</text>
</comment>
<name>A0ABR1X4N1_9PEZI</name>
<accession>A0ABR1X4N1</accession>
<dbReference type="Gene3D" id="1.10.630.10">
    <property type="entry name" value="Cytochrome P450"/>
    <property type="match status" value="1"/>
</dbReference>
<sequence length="127" mass="14515">MLIFAAAGASLVYGLGLAVYRLYLCPIANFPGPKLAALSFWYEFYYDVVCGGRYWVKINALHDRYGPIIRINPYELHVRDPDFYEVLYSGPGQGRRDKWSWSVGMFSNSLSAFGTASHDLHRLRRGR</sequence>
<keyword evidence="3" id="KW-0349">Heme</keyword>
<reference evidence="8 9" key="1">
    <citation type="submission" date="2023-01" db="EMBL/GenBank/DDBJ databases">
        <title>Analysis of 21 Apiospora genomes using comparative genomics revels a genus with tremendous synthesis potential of carbohydrate active enzymes and secondary metabolites.</title>
        <authorList>
            <person name="Sorensen T."/>
        </authorList>
    </citation>
    <scope>NUCLEOTIDE SEQUENCE [LARGE SCALE GENOMIC DNA]</scope>
    <source>
        <strain evidence="8 9">CBS 114990</strain>
    </source>
</reference>
<keyword evidence="5" id="KW-0560">Oxidoreductase</keyword>
<keyword evidence="6" id="KW-0408">Iron</keyword>
<dbReference type="Proteomes" id="UP001433268">
    <property type="component" value="Unassembled WGS sequence"/>
</dbReference>
<dbReference type="InterPro" id="IPR050121">
    <property type="entry name" value="Cytochrome_P450_monoxygenase"/>
</dbReference>
<proteinExistence type="inferred from homology"/>